<dbReference type="PANTHER" id="PTHR45986">
    <property type="entry name" value="ZINC FINGER MATRIN-TYPE PROTEIN 2"/>
    <property type="match status" value="1"/>
</dbReference>
<dbReference type="GeneID" id="24268266"/>
<evidence type="ECO:0000259" key="6">
    <source>
        <dbReference type="SMART" id="SM00451"/>
    </source>
</evidence>
<feature type="region of interest" description="Disordered" evidence="5">
    <location>
        <begin position="1"/>
        <end position="51"/>
    </location>
</feature>
<dbReference type="GO" id="GO:0003676">
    <property type="term" value="F:nucleic acid binding"/>
    <property type="evidence" value="ECO:0007669"/>
    <property type="project" value="InterPro"/>
</dbReference>
<dbReference type="PANTHER" id="PTHR45986:SF1">
    <property type="entry name" value="ZINC FINGER MATRIN-TYPE PROTEIN 2"/>
    <property type="match status" value="1"/>
</dbReference>
<reference evidence="7 8" key="1">
    <citation type="submission" date="2014-03" db="EMBL/GenBank/DDBJ databases">
        <title>The Genome Sequence of Plasmodium fragile nilgiri.</title>
        <authorList>
            <consortium name="The Broad Institute Genomics Platform"/>
            <consortium name="The Broad Institute Genome Sequencing Center for Infectious Disease"/>
            <person name="Neafsey D."/>
            <person name="Duraisingh M."/>
            <person name="Young S.K."/>
            <person name="Zeng Q."/>
            <person name="Gargeya S."/>
            <person name="Abouelleil A."/>
            <person name="Alvarado L."/>
            <person name="Chapman S.B."/>
            <person name="Gainer-Dewar J."/>
            <person name="Goldberg J."/>
            <person name="Griggs A."/>
            <person name="Gujja S."/>
            <person name="Hansen M."/>
            <person name="Howarth C."/>
            <person name="Imamovic A."/>
            <person name="Larimer J."/>
            <person name="Pearson M."/>
            <person name="Poon T.W."/>
            <person name="Priest M."/>
            <person name="Roberts A."/>
            <person name="Saif S."/>
            <person name="Shea T."/>
            <person name="Sykes S."/>
            <person name="Wortman J."/>
            <person name="Nusbaum C."/>
            <person name="Birren B."/>
        </authorList>
    </citation>
    <scope>NUCLEOTIDE SEQUENCE [LARGE SCALE GENOMIC DNA]</scope>
    <source>
        <strain evidence="8">nilgiri</strain>
    </source>
</reference>
<keyword evidence="2" id="KW-0863">Zinc-finger</keyword>
<dbReference type="EMBL" id="KQ001675">
    <property type="protein sequence ID" value="KJP87395.1"/>
    <property type="molecule type" value="Genomic_DNA"/>
</dbReference>
<sequence length="271" mass="31907">MNSRTRDNGGGPYEERNKEPRDNNSSRHNQSYNKKQDRHDDGKERKSQATIDNFGRKVWDKDYYKKKAEEKTINEEDELILKLLPDLKKKKVPSPPPPSERKLLEGRKEILTLEKNLGKVQIVTEKTIKQEQGGYYCKICDCVLKDSQTYLDHINGKNHNRMLGYSMKVKRVALSDVIKKLDILRDAKRKKSQQDDVPVEMDPERRVKKRILDLQQMEDMKVQRRKEKKLLKKLEKQRRDEQEGADVLEQDDQQDDEDAQLRNMGLPTSFA</sequence>
<dbReference type="SUPFAM" id="SSF57667">
    <property type="entry name" value="beta-beta-alpha zinc fingers"/>
    <property type="match status" value="1"/>
</dbReference>
<dbReference type="InterPro" id="IPR003604">
    <property type="entry name" value="Matrin/U1-like-C_Znf_C2H2"/>
</dbReference>
<feature type="region of interest" description="Disordered" evidence="5">
    <location>
        <begin position="233"/>
        <end position="271"/>
    </location>
</feature>
<dbReference type="InterPro" id="IPR036236">
    <property type="entry name" value="Znf_C2H2_sf"/>
</dbReference>
<evidence type="ECO:0000256" key="4">
    <source>
        <dbReference type="ARBA" id="ARBA00023242"/>
    </source>
</evidence>
<evidence type="ECO:0000313" key="8">
    <source>
        <dbReference type="Proteomes" id="UP000054561"/>
    </source>
</evidence>
<evidence type="ECO:0000256" key="2">
    <source>
        <dbReference type="ARBA" id="ARBA00022771"/>
    </source>
</evidence>
<feature type="domain" description="U1-type" evidence="6">
    <location>
        <begin position="132"/>
        <end position="166"/>
    </location>
</feature>
<dbReference type="Proteomes" id="UP000054561">
    <property type="component" value="Unassembled WGS sequence"/>
</dbReference>
<protein>
    <recommendedName>
        <fullName evidence="6">U1-type domain-containing protein</fullName>
    </recommendedName>
</protein>
<dbReference type="GO" id="GO:0046540">
    <property type="term" value="C:U4/U6 x U5 tri-snRNP complex"/>
    <property type="evidence" value="ECO:0007669"/>
    <property type="project" value="TreeGrafter"/>
</dbReference>
<keyword evidence="1" id="KW-0479">Metal-binding</keyword>
<dbReference type="Pfam" id="PF12171">
    <property type="entry name" value="zf-C2H2_jaz"/>
    <property type="match status" value="1"/>
</dbReference>
<feature type="compositionally biased region" description="Basic and acidic residues" evidence="5">
    <location>
        <begin position="34"/>
        <end position="47"/>
    </location>
</feature>
<dbReference type="VEuPathDB" id="PlasmoDB:AK88_02952"/>
<dbReference type="InterPro" id="IPR040107">
    <property type="entry name" value="Snu23"/>
</dbReference>
<dbReference type="GO" id="GO:0000398">
    <property type="term" value="P:mRNA splicing, via spliceosome"/>
    <property type="evidence" value="ECO:0007669"/>
    <property type="project" value="InterPro"/>
</dbReference>
<evidence type="ECO:0000313" key="7">
    <source>
        <dbReference type="EMBL" id="KJP87395.1"/>
    </source>
</evidence>
<feature type="compositionally biased region" description="Basic and acidic residues" evidence="5">
    <location>
        <begin position="233"/>
        <end position="242"/>
    </location>
</feature>
<name>A0A0D9QK00_PLAFR</name>
<evidence type="ECO:0000256" key="1">
    <source>
        <dbReference type="ARBA" id="ARBA00022723"/>
    </source>
</evidence>
<feature type="compositionally biased region" description="Basic and acidic residues" evidence="5">
    <location>
        <begin position="1"/>
        <end position="25"/>
    </location>
</feature>
<evidence type="ECO:0000256" key="5">
    <source>
        <dbReference type="SAM" id="MobiDB-lite"/>
    </source>
</evidence>
<dbReference type="RefSeq" id="XP_012335998.1">
    <property type="nucleotide sequence ID" value="XM_012480575.1"/>
</dbReference>
<dbReference type="GO" id="GO:0008270">
    <property type="term" value="F:zinc ion binding"/>
    <property type="evidence" value="ECO:0007669"/>
    <property type="project" value="UniProtKB-KW"/>
</dbReference>
<evidence type="ECO:0000256" key="3">
    <source>
        <dbReference type="ARBA" id="ARBA00022833"/>
    </source>
</evidence>
<feature type="compositionally biased region" description="Acidic residues" evidence="5">
    <location>
        <begin position="243"/>
        <end position="258"/>
    </location>
</feature>
<dbReference type="OMA" id="VDHRRKW"/>
<organism evidence="7 8">
    <name type="scientific">Plasmodium fragile</name>
    <dbReference type="NCBI Taxonomy" id="5857"/>
    <lineage>
        <taxon>Eukaryota</taxon>
        <taxon>Sar</taxon>
        <taxon>Alveolata</taxon>
        <taxon>Apicomplexa</taxon>
        <taxon>Aconoidasida</taxon>
        <taxon>Haemosporida</taxon>
        <taxon>Plasmodiidae</taxon>
        <taxon>Plasmodium</taxon>
        <taxon>Plasmodium (Plasmodium)</taxon>
    </lineage>
</organism>
<keyword evidence="4" id="KW-0539">Nucleus</keyword>
<dbReference type="Gene3D" id="3.30.160.60">
    <property type="entry name" value="Classic Zinc Finger"/>
    <property type="match status" value="1"/>
</dbReference>
<keyword evidence="8" id="KW-1185">Reference proteome</keyword>
<accession>A0A0D9QK00</accession>
<dbReference type="SMART" id="SM00451">
    <property type="entry name" value="ZnF_U1"/>
    <property type="match status" value="1"/>
</dbReference>
<proteinExistence type="predicted"/>
<dbReference type="FunFam" id="3.30.160.60:FF:000491">
    <property type="entry name" value="zinc finger matrin-type protein 2-like"/>
    <property type="match status" value="1"/>
</dbReference>
<dbReference type="GO" id="GO:0005681">
    <property type="term" value="C:spliceosomal complex"/>
    <property type="evidence" value="ECO:0007669"/>
    <property type="project" value="InterPro"/>
</dbReference>
<dbReference type="AlphaFoldDB" id="A0A0D9QK00"/>
<dbReference type="OrthoDB" id="30343at2759"/>
<gene>
    <name evidence="7" type="ORF">AK88_02952</name>
</gene>
<feature type="region of interest" description="Disordered" evidence="5">
    <location>
        <begin position="189"/>
        <end position="210"/>
    </location>
</feature>
<dbReference type="InterPro" id="IPR022755">
    <property type="entry name" value="Znf_C2H2_jaz"/>
</dbReference>
<keyword evidence="3" id="KW-0862">Zinc</keyword>